<name>A0A4Y2TYA5_ARAVE</name>
<proteinExistence type="predicted"/>
<dbReference type="Proteomes" id="UP000499080">
    <property type="component" value="Unassembled WGS sequence"/>
</dbReference>
<evidence type="ECO:0000313" key="2">
    <source>
        <dbReference type="Proteomes" id="UP000499080"/>
    </source>
</evidence>
<reference evidence="1 2" key="1">
    <citation type="journal article" date="2019" name="Sci. Rep.">
        <title>Orb-weaving spider Araneus ventricosus genome elucidates the spidroin gene catalogue.</title>
        <authorList>
            <person name="Kono N."/>
            <person name="Nakamura H."/>
            <person name="Ohtoshi R."/>
            <person name="Moran D.A.P."/>
            <person name="Shinohara A."/>
            <person name="Yoshida Y."/>
            <person name="Fujiwara M."/>
            <person name="Mori M."/>
            <person name="Tomita M."/>
            <person name="Arakawa K."/>
        </authorList>
    </citation>
    <scope>NUCLEOTIDE SEQUENCE [LARGE SCALE GENOMIC DNA]</scope>
</reference>
<evidence type="ECO:0000313" key="1">
    <source>
        <dbReference type="EMBL" id="GBO04306.1"/>
    </source>
</evidence>
<organism evidence="1 2">
    <name type="scientific">Araneus ventricosus</name>
    <name type="common">Orbweaver spider</name>
    <name type="synonym">Epeira ventricosa</name>
    <dbReference type="NCBI Taxonomy" id="182803"/>
    <lineage>
        <taxon>Eukaryota</taxon>
        <taxon>Metazoa</taxon>
        <taxon>Ecdysozoa</taxon>
        <taxon>Arthropoda</taxon>
        <taxon>Chelicerata</taxon>
        <taxon>Arachnida</taxon>
        <taxon>Araneae</taxon>
        <taxon>Araneomorphae</taxon>
        <taxon>Entelegynae</taxon>
        <taxon>Araneoidea</taxon>
        <taxon>Araneidae</taxon>
        <taxon>Araneus</taxon>
    </lineage>
</organism>
<dbReference type="AlphaFoldDB" id="A0A4Y2TYA5"/>
<accession>A0A4Y2TYA5</accession>
<comment type="caution">
    <text evidence="1">The sequence shown here is derived from an EMBL/GenBank/DDBJ whole genome shotgun (WGS) entry which is preliminary data.</text>
</comment>
<sequence>MPDSKRQLTRWQLLLGFKYQPAQCLTAAKTSVTGSPCVHPTGSCCSRYCKYWTSDKSVTTGVLWGRFQGSITSGTSWRRKELKQETENRWDCLLL</sequence>
<keyword evidence="2" id="KW-1185">Reference proteome</keyword>
<protein>
    <submittedName>
        <fullName evidence="1">Uncharacterized protein</fullName>
    </submittedName>
</protein>
<dbReference type="EMBL" id="BGPR01031314">
    <property type="protein sequence ID" value="GBO04306.1"/>
    <property type="molecule type" value="Genomic_DNA"/>
</dbReference>
<gene>
    <name evidence="1" type="ORF">AVEN_105008_1</name>
</gene>